<accession>A0ABY6U271</accession>
<evidence type="ECO:0000313" key="3">
    <source>
        <dbReference type="EMBL" id="VUC25095.1"/>
    </source>
</evidence>
<protein>
    <submittedName>
        <fullName evidence="3">Uncharacterized protein</fullName>
    </submittedName>
</protein>
<feature type="coiled-coil region" evidence="1">
    <location>
        <begin position="334"/>
        <end position="377"/>
    </location>
</feature>
<proteinExistence type="predicted"/>
<sequence length="655" mass="75138">MASHHRRPLVTKERLAAISAMGEDEFVHFVLDHLKRPGKCVVTDFSAWKEDLTTDEQQNFVQKFRQVADRMRQFDHDRFDNSMERIVRDSTIDGLDRIYNHQKTESYRGPAALSPDEIELERWHHTKLLEEGGRPIYHIDDLDEVAKNPEMKYHVTSPWQYYEASFWKHDYADGRVFCKQHDHWTSFRVWANTNRNRSRRGSTDKRLEVEVGDWTLASRSLRWYQDRAFQNFDMYQNTVFAILRQYGVPRPDTLKIRAKDQDKLTTWQEYVGFMYLHLGWARQELRNHRDNGEEFLDGMRRDELVPEGTTLEQLQSMFFDAWVRAPFLEIDVVRRRLQQQRELLVERLEAADDDDAKAALKSEIDLLDRNYEKNERRQRMLKAKCWELSYTPYESDWPWCIAARKVYCYEKLAVWARDQISLIRAELEGKKSCLKCPAQKQTPAATDQTGGDATPNPTTPGGNQGSRVPFIAAVTGQTGRDDTPCPTTSRGSQDLRVPLIAAATNQTRGDATPFPTTPKGHQESGVPLIEDSPVAPHNPSLGRTYVDQAVQVEISTDLPPTAAAPQPGSTRADPSQSRKRKRDITPAEAPRRSQRVASLKVKKDEEAAAAAREESEQLSQLPAKSRKTKAATKPKPKPKPAAAPKSKAKSKSKKK</sequence>
<evidence type="ECO:0000313" key="4">
    <source>
        <dbReference type="Proteomes" id="UP000766486"/>
    </source>
</evidence>
<keyword evidence="4" id="KW-1185">Reference proteome</keyword>
<feature type="region of interest" description="Disordered" evidence="2">
    <location>
        <begin position="557"/>
        <end position="655"/>
    </location>
</feature>
<feature type="compositionally biased region" description="Polar residues" evidence="2">
    <location>
        <begin position="441"/>
        <end position="461"/>
    </location>
</feature>
<keyword evidence="1" id="KW-0175">Coiled coil</keyword>
<evidence type="ECO:0000256" key="2">
    <source>
        <dbReference type="SAM" id="MobiDB-lite"/>
    </source>
</evidence>
<dbReference type="Proteomes" id="UP000766486">
    <property type="component" value="Unassembled WGS sequence"/>
</dbReference>
<feature type="compositionally biased region" description="Basic residues" evidence="2">
    <location>
        <begin position="624"/>
        <end position="638"/>
    </location>
</feature>
<evidence type="ECO:0000256" key="1">
    <source>
        <dbReference type="SAM" id="Coils"/>
    </source>
</evidence>
<gene>
    <name evidence="3" type="ORF">CLO192961_LOCUS154832</name>
</gene>
<reference evidence="3 4" key="1">
    <citation type="submission" date="2019-06" db="EMBL/GenBank/DDBJ databases">
        <authorList>
            <person name="Broberg M."/>
        </authorList>
    </citation>
    <scope>NUCLEOTIDE SEQUENCE [LARGE SCALE GENOMIC DNA]</scope>
</reference>
<name>A0ABY6U271_BIOOC</name>
<organism evidence="3 4">
    <name type="scientific">Bionectria ochroleuca</name>
    <name type="common">Gliocladium roseum</name>
    <dbReference type="NCBI Taxonomy" id="29856"/>
    <lineage>
        <taxon>Eukaryota</taxon>
        <taxon>Fungi</taxon>
        <taxon>Dikarya</taxon>
        <taxon>Ascomycota</taxon>
        <taxon>Pezizomycotina</taxon>
        <taxon>Sordariomycetes</taxon>
        <taxon>Hypocreomycetidae</taxon>
        <taxon>Hypocreales</taxon>
        <taxon>Bionectriaceae</taxon>
        <taxon>Clonostachys</taxon>
    </lineage>
</organism>
<comment type="caution">
    <text evidence="3">The sequence shown here is derived from an EMBL/GenBank/DDBJ whole genome shotgun (WGS) entry which is preliminary data.</text>
</comment>
<feature type="region of interest" description="Disordered" evidence="2">
    <location>
        <begin position="441"/>
        <end position="541"/>
    </location>
</feature>
<feature type="compositionally biased region" description="Basic and acidic residues" evidence="2">
    <location>
        <begin position="601"/>
        <end position="615"/>
    </location>
</feature>
<feature type="compositionally biased region" description="Basic residues" evidence="2">
    <location>
        <begin position="646"/>
        <end position="655"/>
    </location>
</feature>
<dbReference type="EMBL" id="CABFNS010000729">
    <property type="protein sequence ID" value="VUC25095.1"/>
    <property type="molecule type" value="Genomic_DNA"/>
</dbReference>